<accession>A0AAV0Z079</accession>
<name>A0AAV0Z079_VICFA</name>
<protein>
    <submittedName>
        <fullName evidence="1">Uncharacterized protein</fullName>
    </submittedName>
</protein>
<dbReference type="EMBL" id="OX451736">
    <property type="protein sequence ID" value="CAI8590413.1"/>
    <property type="molecule type" value="Genomic_DNA"/>
</dbReference>
<evidence type="ECO:0000313" key="1">
    <source>
        <dbReference type="EMBL" id="CAI8590413.1"/>
    </source>
</evidence>
<evidence type="ECO:0000313" key="2">
    <source>
        <dbReference type="Proteomes" id="UP001157006"/>
    </source>
</evidence>
<organism evidence="1 2">
    <name type="scientific">Vicia faba</name>
    <name type="common">Broad bean</name>
    <name type="synonym">Faba vulgaris</name>
    <dbReference type="NCBI Taxonomy" id="3906"/>
    <lineage>
        <taxon>Eukaryota</taxon>
        <taxon>Viridiplantae</taxon>
        <taxon>Streptophyta</taxon>
        <taxon>Embryophyta</taxon>
        <taxon>Tracheophyta</taxon>
        <taxon>Spermatophyta</taxon>
        <taxon>Magnoliopsida</taxon>
        <taxon>eudicotyledons</taxon>
        <taxon>Gunneridae</taxon>
        <taxon>Pentapetalae</taxon>
        <taxon>rosids</taxon>
        <taxon>fabids</taxon>
        <taxon>Fabales</taxon>
        <taxon>Fabaceae</taxon>
        <taxon>Papilionoideae</taxon>
        <taxon>50 kb inversion clade</taxon>
        <taxon>NPAAA clade</taxon>
        <taxon>Hologalegina</taxon>
        <taxon>IRL clade</taxon>
        <taxon>Fabeae</taxon>
        <taxon>Vicia</taxon>
    </lineage>
</organism>
<dbReference type="AlphaFoldDB" id="A0AAV0Z079"/>
<sequence>MHQAPRCYRFSTGHKSFSFLSQLIWIQKKQLAAAQIHIAMHMRKTISVSLQKIESISKRFRSRGPHNRIHERIEKRGGRVFLFLQPSFSSQSSLNLHLILEHPEPSFKFTLFFSEIPSSSTVNPLFPSEHSITIIVLHRNLYLRCCHNLHQLRSSIPALLHHQSSSTIPGIFIITFECIFLILHHCRSNSRTHRKMTTHARQYKKNAEEERKRDQERVHTWLILGFLILYRVRSADIASSIGKSFFLSFQSLLLCSCWIC</sequence>
<keyword evidence="2" id="KW-1185">Reference proteome</keyword>
<reference evidence="1 2" key="1">
    <citation type="submission" date="2023-01" db="EMBL/GenBank/DDBJ databases">
        <authorList>
            <person name="Kreplak J."/>
        </authorList>
    </citation>
    <scope>NUCLEOTIDE SEQUENCE [LARGE SCALE GENOMIC DNA]</scope>
</reference>
<dbReference type="Proteomes" id="UP001157006">
    <property type="component" value="Chromosome 1L"/>
</dbReference>
<proteinExistence type="predicted"/>
<gene>
    <name evidence="1" type="ORF">VFH_I440160</name>
</gene>